<evidence type="ECO:0000313" key="2">
    <source>
        <dbReference type="EMBL" id="KAK8848081.1"/>
    </source>
</evidence>
<dbReference type="Proteomes" id="UP001470230">
    <property type="component" value="Unassembled WGS sequence"/>
</dbReference>
<evidence type="ECO:0000313" key="3">
    <source>
        <dbReference type="Proteomes" id="UP001470230"/>
    </source>
</evidence>
<accession>A0ABR2HIL9</accession>
<protein>
    <recommendedName>
        <fullName evidence="4">BZIP domain-containing protein</fullName>
    </recommendedName>
</protein>
<keyword evidence="1" id="KW-0175">Coiled coil</keyword>
<proteinExistence type="predicted"/>
<feature type="coiled-coil region" evidence="1">
    <location>
        <begin position="70"/>
        <end position="100"/>
    </location>
</feature>
<gene>
    <name evidence="2" type="ORF">M9Y10_019137</name>
</gene>
<sequence>MTNINTDLFNNTEVIKLLKNKQTTCDSINDSQIEVCTTNEPCDVNPVKPKSNRGRKKKYATDEERILARRAQQKAYRERKKKELQELRELKARLDAVNDN</sequence>
<comment type="caution">
    <text evidence="2">The sequence shown here is derived from an EMBL/GenBank/DDBJ whole genome shotgun (WGS) entry which is preliminary data.</text>
</comment>
<evidence type="ECO:0008006" key="4">
    <source>
        <dbReference type="Google" id="ProtNLM"/>
    </source>
</evidence>
<name>A0ABR2HIL9_9EUKA</name>
<evidence type="ECO:0000256" key="1">
    <source>
        <dbReference type="SAM" id="Coils"/>
    </source>
</evidence>
<organism evidence="2 3">
    <name type="scientific">Tritrichomonas musculus</name>
    <dbReference type="NCBI Taxonomy" id="1915356"/>
    <lineage>
        <taxon>Eukaryota</taxon>
        <taxon>Metamonada</taxon>
        <taxon>Parabasalia</taxon>
        <taxon>Tritrichomonadida</taxon>
        <taxon>Tritrichomonadidae</taxon>
        <taxon>Tritrichomonas</taxon>
    </lineage>
</organism>
<keyword evidence="3" id="KW-1185">Reference proteome</keyword>
<dbReference type="EMBL" id="JAPFFF010000027">
    <property type="protein sequence ID" value="KAK8848081.1"/>
    <property type="molecule type" value="Genomic_DNA"/>
</dbReference>
<reference evidence="2 3" key="1">
    <citation type="submission" date="2024-04" db="EMBL/GenBank/DDBJ databases">
        <title>Tritrichomonas musculus Genome.</title>
        <authorList>
            <person name="Alves-Ferreira E."/>
            <person name="Grigg M."/>
            <person name="Lorenzi H."/>
            <person name="Galac M."/>
        </authorList>
    </citation>
    <scope>NUCLEOTIDE SEQUENCE [LARGE SCALE GENOMIC DNA]</scope>
    <source>
        <strain evidence="2 3">EAF2021</strain>
    </source>
</reference>